<accession>A0A1F8F8L5</accession>
<dbReference type="InterPro" id="IPR055342">
    <property type="entry name" value="MreC_beta-barrel_core"/>
</dbReference>
<dbReference type="InterPro" id="IPR042177">
    <property type="entry name" value="Cell/Rod_1"/>
</dbReference>
<organism evidence="6 7">
    <name type="scientific">Candidatus Yanofskybacteria bacterium RIFCSPHIGHO2_02_FULL_41_11</name>
    <dbReference type="NCBI Taxonomy" id="1802675"/>
    <lineage>
        <taxon>Bacteria</taxon>
        <taxon>Candidatus Yanofskyibacteriota</taxon>
    </lineage>
</organism>
<evidence type="ECO:0000256" key="3">
    <source>
        <dbReference type="ARBA" id="ARBA00022960"/>
    </source>
</evidence>
<dbReference type="EMBL" id="MGJP01000034">
    <property type="protein sequence ID" value="OGN09502.1"/>
    <property type="molecule type" value="Genomic_DNA"/>
</dbReference>
<evidence type="ECO:0000256" key="2">
    <source>
        <dbReference type="ARBA" id="ARBA00013855"/>
    </source>
</evidence>
<reference evidence="6 7" key="1">
    <citation type="journal article" date="2016" name="Nat. Commun.">
        <title>Thousands of microbial genomes shed light on interconnected biogeochemical processes in an aquifer system.</title>
        <authorList>
            <person name="Anantharaman K."/>
            <person name="Brown C.T."/>
            <person name="Hug L.A."/>
            <person name="Sharon I."/>
            <person name="Castelle C.J."/>
            <person name="Probst A.J."/>
            <person name="Thomas B.C."/>
            <person name="Singh A."/>
            <person name="Wilkins M.J."/>
            <person name="Karaoz U."/>
            <person name="Brodie E.L."/>
            <person name="Williams K.H."/>
            <person name="Hubbard S.S."/>
            <person name="Banfield J.F."/>
        </authorList>
    </citation>
    <scope>NUCLEOTIDE SEQUENCE [LARGE SCALE GENOMIC DNA]</scope>
</reference>
<evidence type="ECO:0000256" key="1">
    <source>
        <dbReference type="ARBA" id="ARBA00009369"/>
    </source>
</evidence>
<dbReference type="PIRSF" id="PIRSF038471">
    <property type="entry name" value="MreC"/>
    <property type="match status" value="1"/>
</dbReference>
<feature type="domain" description="Rod shape-determining protein MreC beta-barrel core" evidence="5">
    <location>
        <begin position="120"/>
        <end position="255"/>
    </location>
</feature>
<name>A0A1F8F8L5_9BACT</name>
<comment type="caution">
    <text evidence="6">The sequence shown here is derived from an EMBL/GenBank/DDBJ whole genome shotgun (WGS) entry which is preliminary data.</text>
</comment>
<evidence type="ECO:0000256" key="4">
    <source>
        <dbReference type="ARBA" id="ARBA00032089"/>
    </source>
</evidence>
<dbReference type="AlphaFoldDB" id="A0A1F8F8L5"/>
<dbReference type="PANTHER" id="PTHR34138">
    <property type="entry name" value="CELL SHAPE-DETERMINING PROTEIN MREC"/>
    <property type="match status" value="1"/>
</dbReference>
<evidence type="ECO:0000313" key="7">
    <source>
        <dbReference type="Proteomes" id="UP000177167"/>
    </source>
</evidence>
<gene>
    <name evidence="6" type="ORF">A3J46_00465</name>
</gene>
<dbReference type="GO" id="GO:0005886">
    <property type="term" value="C:plasma membrane"/>
    <property type="evidence" value="ECO:0007669"/>
    <property type="project" value="TreeGrafter"/>
</dbReference>
<protein>
    <recommendedName>
        <fullName evidence="2">Cell shape-determining protein MreC</fullName>
    </recommendedName>
    <alternativeName>
        <fullName evidence="4">Cell shape protein MreC</fullName>
    </alternativeName>
</protein>
<keyword evidence="3" id="KW-0133">Cell shape</keyword>
<dbReference type="InterPro" id="IPR042175">
    <property type="entry name" value="Cell/Rod_MreC_2"/>
</dbReference>
<dbReference type="Gene3D" id="2.40.10.350">
    <property type="entry name" value="Rod shape-determining protein MreC, domain 2"/>
    <property type="match status" value="1"/>
</dbReference>
<dbReference type="Proteomes" id="UP000177167">
    <property type="component" value="Unassembled WGS sequence"/>
</dbReference>
<dbReference type="GO" id="GO:0008360">
    <property type="term" value="P:regulation of cell shape"/>
    <property type="evidence" value="ECO:0007669"/>
    <property type="project" value="UniProtKB-KW"/>
</dbReference>
<sequence length="256" mass="28138">MIPKKPLKLIIILLLVFTFFSYLNVVPGFSLGKNIMAKVFGNLSIVRKTIASINTTSNLTKDKIRLEEENLKLLSRIAELEYVQSENVFLKNIIKISDTNKSEFILGNIYTWTLGPNGYTVLLNKGSRSGVAEGDIAITGERVLVGVVSEVQNNFSKILPVTDPKFKATARIVGLDTSGIVTGALREGLHFELIIQEDQITEGDMVVTSGNDIFPDSLVIGKVNQIKSTEGQIFKEVILEPSMAKSILDSVLILKP</sequence>
<comment type="similarity">
    <text evidence="1">Belongs to the MreC family.</text>
</comment>
<proteinExistence type="inferred from homology"/>
<evidence type="ECO:0000259" key="5">
    <source>
        <dbReference type="Pfam" id="PF04085"/>
    </source>
</evidence>
<evidence type="ECO:0000313" key="6">
    <source>
        <dbReference type="EMBL" id="OGN09502.1"/>
    </source>
</evidence>
<dbReference type="InterPro" id="IPR007221">
    <property type="entry name" value="MreC"/>
</dbReference>
<dbReference type="Gene3D" id="2.40.10.340">
    <property type="entry name" value="Rod shape-determining protein MreC, domain 1"/>
    <property type="match status" value="1"/>
</dbReference>
<dbReference type="PANTHER" id="PTHR34138:SF1">
    <property type="entry name" value="CELL SHAPE-DETERMINING PROTEIN MREC"/>
    <property type="match status" value="1"/>
</dbReference>
<dbReference type="Pfam" id="PF04085">
    <property type="entry name" value="MreC"/>
    <property type="match status" value="1"/>
</dbReference>